<dbReference type="Proteomes" id="UP000006671">
    <property type="component" value="Unassembled WGS sequence"/>
</dbReference>
<protein>
    <submittedName>
        <fullName evidence="7">Predicted protein</fullName>
    </submittedName>
</protein>
<evidence type="ECO:0000256" key="1">
    <source>
        <dbReference type="ARBA" id="ARBA00001946"/>
    </source>
</evidence>
<dbReference type="InterPro" id="IPR011206">
    <property type="entry name" value="Citrate_lyase_beta/mcl1/mcl2"/>
</dbReference>
<dbReference type="InParanoid" id="D2VBR9"/>
<dbReference type="SUPFAM" id="SSF51621">
    <property type="entry name" value="Phosphoenolpyruvate/pyruvate domain"/>
    <property type="match status" value="1"/>
</dbReference>
<comment type="cofactor">
    <cofactor evidence="1">
        <name>Mg(2+)</name>
        <dbReference type="ChEBI" id="CHEBI:18420"/>
    </cofactor>
</comment>
<dbReference type="Pfam" id="PF03328">
    <property type="entry name" value="HpcH_HpaI"/>
    <property type="match status" value="1"/>
</dbReference>
<accession>D2VBR9</accession>
<gene>
    <name evidence="7" type="ORF">NAEGRDRAFT_66311</name>
</gene>
<evidence type="ECO:0000256" key="5">
    <source>
        <dbReference type="PIRSR" id="PIRSR015582-2"/>
    </source>
</evidence>
<organism evidence="8">
    <name type="scientific">Naegleria gruberi</name>
    <name type="common">Amoeba</name>
    <dbReference type="NCBI Taxonomy" id="5762"/>
    <lineage>
        <taxon>Eukaryota</taxon>
        <taxon>Discoba</taxon>
        <taxon>Heterolobosea</taxon>
        <taxon>Tetramitia</taxon>
        <taxon>Eutetramitia</taxon>
        <taxon>Vahlkampfiidae</taxon>
        <taxon>Naegleria</taxon>
    </lineage>
</organism>
<sequence length="360" mass="40917">MFKPLFQQAFPKAIINNKPSSIMNSIIINNNNTSRRLFSTTNTITLNNTTIDHQQQHNIPIMRSLLYIPGNSEKMLSKIHSLSIKPDVFVPDLEDSVPYHEKEKARKMVREFLLSFNTQDNNANNMKIIPRVNSEDEFLEIDCESICIPNIVHAINIGKTSSIADIFKIDEILTRIEDNLKVQQYTFKIIPSIESAIGLVHAYQICSCLPNRIIGVAFGADDYAHDLGFTRNTSQSIEKELFYVRSTIAVAARAANIPSFDTPNVNFKNMEGLKEESIEVRNIGMKGKFAIHPNQIPILNEIFGPSEMEIKEAKLIVDAYEKAAQENNRGSCQVEGRMVDMPVYRRFKQVLEIAQKINRK</sequence>
<keyword evidence="2 5" id="KW-0479">Metal-binding</keyword>
<feature type="binding site" evidence="4">
    <location>
        <position position="194"/>
    </location>
    <ligand>
        <name>substrate</name>
    </ligand>
</feature>
<reference evidence="7 8" key="1">
    <citation type="journal article" date="2010" name="Cell">
        <title>The genome of Naegleria gruberi illuminates early eukaryotic versatility.</title>
        <authorList>
            <person name="Fritz-Laylin L.K."/>
            <person name="Prochnik S.E."/>
            <person name="Ginger M.L."/>
            <person name="Dacks J.B."/>
            <person name="Carpenter M.L."/>
            <person name="Field M.C."/>
            <person name="Kuo A."/>
            <person name="Paredez A."/>
            <person name="Chapman J."/>
            <person name="Pham J."/>
            <person name="Shu S."/>
            <person name="Neupane R."/>
            <person name="Cipriano M."/>
            <person name="Mancuso J."/>
            <person name="Tu H."/>
            <person name="Salamov A."/>
            <person name="Lindquist E."/>
            <person name="Shapiro H."/>
            <person name="Lucas S."/>
            <person name="Grigoriev I.V."/>
            <person name="Cande W.Z."/>
            <person name="Fulton C."/>
            <person name="Rokhsar D.S."/>
            <person name="Dawson S.C."/>
        </authorList>
    </citation>
    <scope>NUCLEOTIDE SEQUENCE [LARGE SCALE GENOMIC DNA]</scope>
    <source>
        <strain evidence="7 8">NEG-M</strain>
    </source>
</reference>
<dbReference type="PANTHER" id="PTHR32308">
    <property type="entry name" value="LYASE BETA SUBUNIT, PUTATIVE (AFU_ORTHOLOGUE AFUA_4G13030)-RELATED"/>
    <property type="match status" value="1"/>
</dbReference>
<feature type="binding site" evidence="5">
    <location>
        <position position="194"/>
    </location>
    <ligand>
        <name>Mg(2+)</name>
        <dbReference type="ChEBI" id="CHEBI:18420"/>
    </ligand>
</feature>
<dbReference type="OMA" id="AWLFCPA"/>
<dbReference type="KEGG" id="ngr:NAEGRDRAFT_66311"/>
<evidence type="ECO:0000256" key="4">
    <source>
        <dbReference type="PIRSR" id="PIRSR015582-1"/>
    </source>
</evidence>
<keyword evidence="3 5" id="KW-0460">Magnesium</keyword>
<evidence type="ECO:0000313" key="8">
    <source>
        <dbReference type="Proteomes" id="UP000006671"/>
    </source>
</evidence>
<dbReference type="EMBL" id="GG738861">
    <property type="protein sequence ID" value="EFC45955.1"/>
    <property type="molecule type" value="Genomic_DNA"/>
</dbReference>
<dbReference type="AlphaFoldDB" id="D2VBR9"/>
<dbReference type="PIRSF" id="PIRSF015582">
    <property type="entry name" value="Cit_lyase_B"/>
    <property type="match status" value="1"/>
</dbReference>
<dbReference type="PANTHER" id="PTHR32308:SF0">
    <property type="entry name" value="HPCH_HPAI ALDOLASE_CITRATE LYASE DOMAIN-CONTAINING PROTEIN"/>
    <property type="match status" value="1"/>
</dbReference>
<keyword evidence="8" id="KW-1185">Reference proteome</keyword>
<dbReference type="OrthoDB" id="1773at2759"/>
<dbReference type="InterPro" id="IPR015813">
    <property type="entry name" value="Pyrv/PenolPyrv_kinase-like_dom"/>
</dbReference>
<evidence type="ECO:0000256" key="2">
    <source>
        <dbReference type="ARBA" id="ARBA00022723"/>
    </source>
</evidence>
<dbReference type="GO" id="GO:0000287">
    <property type="term" value="F:magnesium ion binding"/>
    <property type="evidence" value="ECO:0007669"/>
    <property type="project" value="TreeGrafter"/>
</dbReference>
<feature type="domain" description="HpcH/HpaI aldolase/citrate lyase" evidence="6">
    <location>
        <begin position="63"/>
        <end position="293"/>
    </location>
</feature>
<name>D2VBR9_NAEGR</name>
<evidence type="ECO:0000259" key="6">
    <source>
        <dbReference type="Pfam" id="PF03328"/>
    </source>
</evidence>
<dbReference type="STRING" id="5762.D2VBR9"/>
<proteinExistence type="predicted"/>
<dbReference type="GeneID" id="8858958"/>
<feature type="binding site" evidence="5">
    <location>
        <position position="222"/>
    </location>
    <ligand>
        <name>Mg(2+)</name>
        <dbReference type="ChEBI" id="CHEBI:18420"/>
    </ligand>
</feature>
<feature type="binding site" evidence="4">
    <location>
        <position position="131"/>
    </location>
    <ligand>
        <name>substrate</name>
    </ligand>
</feature>
<dbReference type="GO" id="GO:0003824">
    <property type="term" value="F:catalytic activity"/>
    <property type="evidence" value="ECO:0007669"/>
    <property type="project" value="InterPro"/>
</dbReference>
<dbReference type="VEuPathDB" id="AmoebaDB:NAEGRDRAFT_66311"/>
<dbReference type="InterPro" id="IPR005000">
    <property type="entry name" value="Aldolase/citrate-lyase_domain"/>
</dbReference>
<dbReference type="Gene3D" id="3.20.20.60">
    <property type="entry name" value="Phosphoenolpyruvate-binding domains"/>
    <property type="match status" value="1"/>
</dbReference>
<evidence type="ECO:0000256" key="3">
    <source>
        <dbReference type="ARBA" id="ARBA00022842"/>
    </source>
</evidence>
<dbReference type="GO" id="GO:0006107">
    <property type="term" value="P:oxaloacetate metabolic process"/>
    <property type="evidence" value="ECO:0007669"/>
    <property type="project" value="TreeGrafter"/>
</dbReference>
<dbReference type="InterPro" id="IPR040442">
    <property type="entry name" value="Pyrv_kinase-like_dom_sf"/>
</dbReference>
<dbReference type="RefSeq" id="XP_002678699.1">
    <property type="nucleotide sequence ID" value="XM_002678653.1"/>
</dbReference>
<evidence type="ECO:0000313" key="7">
    <source>
        <dbReference type="EMBL" id="EFC45955.1"/>
    </source>
</evidence>
<dbReference type="eggNOG" id="ENOG502QQPK">
    <property type="taxonomic scope" value="Eukaryota"/>
</dbReference>